<feature type="transmembrane region" description="Helical" evidence="1">
    <location>
        <begin position="15"/>
        <end position="34"/>
    </location>
</feature>
<accession>A0A6M4PXH1</accession>
<dbReference type="Proteomes" id="UP000502641">
    <property type="component" value="Chromosome"/>
</dbReference>
<gene>
    <name evidence="2" type="ORF">HKX69_16790</name>
</gene>
<sequence>MVRRPPDVFDARTHAVGRVAVPVALGLVYGYWVAANARVGGPITGGNLLLGFLSGLVFAVLCATLLVLGPRMRREVHALLWTAFVGCAFGFLYNQRGSWIPTQSASQSGDVPRAVLISLLVSAATFAAFFYRYYTREDAFGRRVR</sequence>
<keyword evidence="1" id="KW-0812">Transmembrane</keyword>
<feature type="transmembrane region" description="Helical" evidence="1">
    <location>
        <begin position="114"/>
        <end position="134"/>
    </location>
</feature>
<evidence type="ECO:0000313" key="2">
    <source>
        <dbReference type="EMBL" id="QJS14426.1"/>
    </source>
</evidence>
<dbReference type="EMBL" id="CP053189">
    <property type="protein sequence ID" value="QJS14426.1"/>
    <property type="molecule type" value="Genomic_DNA"/>
</dbReference>
<feature type="transmembrane region" description="Helical" evidence="1">
    <location>
        <begin position="76"/>
        <end position="94"/>
    </location>
</feature>
<dbReference type="AlphaFoldDB" id="A0A6M4PXH1"/>
<protein>
    <submittedName>
        <fullName evidence="2">Uncharacterized protein</fullName>
    </submittedName>
</protein>
<feature type="transmembrane region" description="Helical" evidence="1">
    <location>
        <begin position="46"/>
        <end position="69"/>
    </location>
</feature>
<keyword evidence="3" id="KW-1185">Reference proteome</keyword>
<keyword evidence="1" id="KW-1133">Transmembrane helix</keyword>
<evidence type="ECO:0000256" key="1">
    <source>
        <dbReference type="SAM" id="Phobius"/>
    </source>
</evidence>
<organism evidence="2 3">
    <name type="scientific">Streptomyces argyrophylli</name>
    <dbReference type="NCBI Taxonomy" id="2726118"/>
    <lineage>
        <taxon>Bacteria</taxon>
        <taxon>Bacillati</taxon>
        <taxon>Actinomycetota</taxon>
        <taxon>Actinomycetes</taxon>
        <taxon>Kitasatosporales</taxon>
        <taxon>Streptomycetaceae</taxon>
        <taxon>Streptomyces</taxon>
    </lineage>
</organism>
<evidence type="ECO:0000313" key="3">
    <source>
        <dbReference type="Proteomes" id="UP000502641"/>
    </source>
</evidence>
<keyword evidence="1" id="KW-0472">Membrane</keyword>
<dbReference type="KEGG" id="sarg:HKX69_16790"/>
<reference evidence="2 3" key="1">
    <citation type="submission" date="2020-05" db="EMBL/GenBank/DDBJ databases">
        <authorList>
            <person name="Li K."/>
        </authorList>
    </citation>
    <scope>NUCLEOTIDE SEQUENCE [LARGE SCALE GENOMIC DNA]</scope>
    <source>
        <strain evidence="3">jing01</strain>
    </source>
</reference>
<name>A0A6M4PXH1_9ACTN</name>
<proteinExistence type="predicted"/>